<accession>A0A1F7VBJ0</accession>
<dbReference type="PROSITE" id="PS51186">
    <property type="entry name" value="GNAT"/>
    <property type="match status" value="1"/>
</dbReference>
<comment type="caution">
    <text evidence="2">The sequence shown here is derived from an EMBL/GenBank/DDBJ whole genome shotgun (WGS) entry which is preliminary data.</text>
</comment>
<evidence type="ECO:0000313" key="3">
    <source>
        <dbReference type="Proteomes" id="UP000178264"/>
    </source>
</evidence>
<dbReference type="InterPro" id="IPR016181">
    <property type="entry name" value="Acyl_CoA_acyltransferase"/>
</dbReference>
<evidence type="ECO:0000259" key="1">
    <source>
        <dbReference type="PROSITE" id="PS51186"/>
    </source>
</evidence>
<gene>
    <name evidence="2" type="ORF">A3I42_00275</name>
</gene>
<dbReference type="Pfam" id="PF13508">
    <property type="entry name" value="Acetyltransf_7"/>
    <property type="match status" value="1"/>
</dbReference>
<reference evidence="2 3" key="1">
    <citation type="journal article" date="2016" name="Nat. Commun.">
        <title>Thousands of microbial genomes shed light on interconnected biogeochemical processes in an aquifer system.</title>
        <authorList>
            <person name="Anantharaman K."/>
            <person name="Brown C.T."/>
            <person name="Hug L.A."/>
            <person name="Sharon I."/>
            <person name="Castelle C.J."/>
            <person name="Probst A.J."/>
            <person name="Thomas B.C."/>
            <person name="Singh A."/>
            <person name="Wilkins M.J."/>
            <person name="Karaoz U."/>
            <person name="Brodie E.L."/>
            <person name="Williams K.H."/>
            <person name="Hubbard S.S."/>
            <person name="Banfield J.F."/>
        </authorList>
    </citation>
    <scope>NUCLEOTIDE SEQUENCE [LARGE SCALE GENOMIC DNA]</scope>
</reference>
<protein>
    <recommendedName>
        <fullName evidence="1">N-acetyltransferase domain-containing protein</fullName>
    </recommendedName>
</protein>
<dbReference type="Gene3D" id="3.40.630.30">
    <property type="match status" value="1"/>
</dbReference>
<dbReference type="GO" id="GO:0016747">
    <property type="term" value="F:acyltransferase activity, transferring groups other than amino-acyl groups"/>
    <property type="evidence" value="ECO:0007669"/>
    <property type="project" value="InterPro"/>
</dbReference>
<dbReference type="Proteomes" id="UP000178264">
    <property type="component" value="Unassembled WGS sequence"/>
</dbReference>
<sequence>MKIIKASRKHISSIARIISVLDTEHYRFSDTKRIAALVSKGWYFIALKGNQPIGAMCLEPIEGSYQIDTIASRQKGTGRRLIQFAIQKCKKEKMPKLWCWSLTRYHAKGFYVAMGFEERFLLKKQWFGENCYLFGMVITPNSK</sequence>
<dbReference type="SUPFAM" id="SSF55729">
    <property type="entry name" value="Acyl-CoA N-acyltransferases (Nat)"/>
    <property type="match status" value="1"/>
</dbReference>
<dbReference type="CDD" id="cd04301">
    <property type="entry name" value="NAT_SF"/>
    <property type="match status" value="1"/>
</dbReference>
<feature type="domain" description="N-acetyltransferase" evidence="1">
    <location>
        <begin position="1"/>
        <end position="141"/>
    </location>
</feature>
<dbReference type="InterPro" id="IPR000182">
    <property type="entry name" value="GNAT_dom"/>
</dbReference>
<evidence type="ECO:0000313" key="2">
    <source>
        <dbReference type="EMBL" id="OGL87912.1"/>
    </source>
</evidence>
<dbReference type="AlphaFoldDB" id="A0A1F7VBJ0"/>
<proteinExistence type="predicted"/>
<dbReference type="EMBL" id="MGER01000043">
    <property type="protein sequence ID" value="OGL87912.1"/>
    <property type="molecule type" value="Genomic_DNA"/>
</dbReference>
<organism evidence="2 3">
    <name type="scientific">Candidatus Uhrbacteria bacterium RIFCSPLOWO2_02_FULL_49_11</name>
    <dbReference type="NCBI Taxonomy" id="1802409"/>
    <lineage>
        <taxon>Bacteria</taxon>
        <taxon>Candidatus Uhriibacteriota</taxon>
    </lineage>
</organism>
<name>A0A1F7VBJ0_9BACT</name>